<keyword evidence="2" id="KW-0812">Transmembrane</keyword>
<dbReference type="InterPro" id="IPR013783">
    <property type="entry name" value="Ig-like_fold"/>
</dbReference>
<dbReference type="Gene3D" id="2.60.40.10">
    <property type="entry name" value="Immunoglobulins"/>
    <property type="match status" value="3"/>
</dbReference>
<reference evidence="6" key="1">
    <citation type="submission" date="2025-08" db="UniProtKB">
        <authorList>
            <consortium name="RefSeq"/>
        </authorList>
    </citation>
    <scope>IDENTIFICATION</scope>
</reference>
<keyword evidence="2" id="KW-0472">Membrane</keyword>
<keyword evidence="2" id="KW-1133">Transmembrane helix</keyword>
<evidence type="ECO:0000256" key="2">
    <source>
        <dbReference type="SAM" id="Phobius"/>
    </source>
</evidence>
<dbReference type="Pfam" id="PF12104">
    <property type="entry name" value="Tcell_CD4_C"/>
    <property type="match status" value="1"/>
</dbReference>
<feature type="chain" id="PRO_5026763776" evidence="3">
    <location>
        <begin position="26"/>
        <end position="462"/>
    </location>
</feature>
<protein>
    <submittedName>
        <fullName evidence="6">T-cell surface glycoprotein CD4-like</fullName>
    </submittedName>
</protein>
<keyword evidence="1" id="KW-0393">Immunoglobulin domain</keyword>
<evidence type="ECO:0000256" key="3">
    <source>
        <dbReference type="SAM" id="SignalP"/>
    </source>
</evidence>
<dbReference type="RefSeq" id="XP_013920133.1">
    <property type="nucleotide sequence ID" value="XM_014064658.1"/>
</dbReference>
<evidence type="ECO:0000259" key="4">
    <source>
        <dbReference type="PROSITE" id="PS50835"/>
    </source>
</evidence>
<proteinExistence type="predicted"/>
<dbReference type="GeneID" id="106547473"/>
<evidence type="ECO:0000313" key="5">
    <source>
        <dbReference type="Proteomes" id="UP000504617"/>
    </source>
</evidence>
<dbReference type="PANTHER" id="PTHR11422:SF0">
    <property type="entry name" value="T-CELL SURFACE GLYCOPROTEIN CD4"/>
    <property type="match status" value="1"/>
</dbReference>
<evidence type="ECO:0000256" key="1">
    <source>
        <dbReference type="ARBA" id="ARBA00023319"/>
    </source>
</evidence>
<keyword evidence="3" id="KW-0732">Signal</keyword>
<feature type="signal peptide" evidence="3">
    <location>
        <begin position="1"/>
        <end position="25"/>
    </location>
</feature>
<dbReference type="SUPFAM" id="SSF48726">
    <property type="entry name" value="Immunoglobulin"/>
    <property type="match status" value="2"/>
</dbReference>
<keyword evidence="5" id="KW-1185">Reference proteome</keyword>
<dbReference type="InterPro" id="IPR036179">
    <property type="entry name" value="Ig-like_dom_sf"/>
</dbReference>
<feature type="transmembrane region" description="Helical" evidence="2">
    <location>
        <begin position="399"/>
        <end position="420"/>
    </location>
</feature>
<dbReference type="AlphaFoldDB" id="A0A6I9Y5V7"/>
<dbReference type="PANTHER" id="PTHR11422">
    <property type="entry name" value="T-CELL SURFACE GLYCOPROTEIN CD4"/>
    <property type="match status" value="1"/>
</dbReference>
<feature type="domain" description="Ig-like" evidence="4">
    <location>
        <begin position="19"/>
        <end position="113"/>
    </location>
</feature>
<dbReference type="Pfam" id="PF00047">
    <property type="entry name" value="ig"/>
    <property type="match status" value="1"/>
</dbReference>
<organism evidence="5 6">
    <name type="scientific">Thamnophis sirtalis</name>
    <dbReference type="NCBI Taxonomy" id="35019"/>
    <lineage>
        <taxon>Eukaryota</taxon>
        <taxon>Metazoa</taxon>
        <taxon>Chordata</taxon>
        <taxon>Craniata</taxon>
        <taxon>Vertebrata</taxon>
        <taxon>Euteleostomi</taxon>
        <taxon>Lepidosauria</taxon>
        <taxon>Squamata</taxon>
        <taxon>Bifurcata</taxon>
        <taxon>Unidentata</taxon>
        <taxon>Episquamata</taxon>
        <taxon>Toxicofera</taxon>
        <taxon>Serpentes</taxon>
        <taxon>Colubroidea</taxon>
        <taxon>Colubridae</taxon>
        <taxon>Natricinae</taxon>
        <taxon>Thamnophis</taxon>
    </lineage>
</organism>
<dbReference type="InterPro" id="IPR007110">
    <property type="entry name" value="Ig-like_dom"/>
</dbReference>
<dbReference type="OrthoDB" id="8657369at2759"/>
<accession>A0A6I9Y5V7</accession>
<dbReference type="InterPro" id="IPR021963">
    <property type="entry name" value="Tcell_CD4_Cterm"/>
</dbReference>
<dbReference type="InterPro" id="IPR013151">
    <property type="entry name" value="Immunoglobulin_dom"/>
</dbReference>
<evidence type="ECO:0000313" key="6">
    <source>
        <dbReference type="RefSeq" id="XP_013920133.1"/>
    </source>
</evidence>
<sequence length="462" mass="52273">MVLNSILVAFVLYMALLGETFSTRAEKINVAAGKSVFLQCRSKTDQSTPNRIVWKHNGRLLVRKMKHQVFKGERSVTYILKDEETFSLELPKAESGQYVCDVDGKQVATYDIEVWTVTGSKSGYLLQGDTLKLSVSPVKDATIEWFEPYNTKVTGNEPRWKRHMGSLQILNLTVQDNGIWKCHISHPDYNINLSYNVKVLGFSNPLDEFHFATINSSILLSCPLNIDLQEKRDQEIPKVQSWKWLKNNILMTGPYINNNSSFSLSNVHSGDAGQYQCRLGFKHGTLSKTINLIFVNVSAIPPVLKSKEDSVTLCGHITPLHIISPLTELCWVYVNNSTSEPKCGSPVSEHRFCHIATTEGLWRCDFKVNNDVKISIDYILGKFQEKLSNETTLENTFSLIKIASGIGAMLLLLILVGVCVPTCKRIKQKQQQAKRMAQIKQHLLAKRTCQCQRDLPNDYYHT</sequence>
<name>A0A6I9Y5V7_9SAUR</name>
<dbReference type="Gene3D" id="1.20.5.900">
    <property type="entry name" value="transmembrane domain of human cd4"/>
    <property type="match status" value="1"/>
</dbReference>
<dbReference type="Proteomes" id="UP000504617">
    <property type="component" value="Unplaced"/>
</dbReference>
<feature type="domain" description="Ig-like" evidence="4">
    <location>
        <begin position="187"/>
        <end position="287"/>
    </location>
</feature>
<dbReference type="SMART" id="SM00409">
    <property type="entry name" value="IG"/>
    <property type="match status" value="3"/>
</dbReference>
<dbReference type="InterPro" id="IPR003599">
    <property type="entry name" value="Ig_sub"/>
</dbReference>
<dbReference type="PROSITE" id="PS50835">
    <property type="entry name" value="IG_LIKE"/>
    <property type="match status" value="2"/>
</dbReference>
<gene>
    <name evidence="6" type="primary">LOC106547473</name>
</gene>
<dbReference type="KEGG" id="tsr:106547473"/>